<evidence type="ECO:0000313" key="3">
    <source>
        <dbReference type="Proteomes" id="UP001597119"/>
    </source>
</evidence>
<accession>A0ABD6C9Q8</accession>
<keyword evidence="3" id="KW-1185">Reference proteome</keyword>
<gene>
    <name evidence="2" type="ORF">ACFR9U_03850</name>
</gene>
<sequence>MATLAFDPAARDMPSVAVVQAVAAEIDAKIDDLECTLEDVIDPKALNGLFAPTAAGIPRTPGDATVEFLFCDCTVTIYSEGSVVVTRRPAATDR</sequence>
<feature type="domain" description="Halobacterial output" evidence="1">
    <location>
        <begin position="11"/>
        <end position="86"/>
    </location>
</feature>
<evidence type="ECO:0000313" key="2">
    <source>
        <dbReference type="EMBL" id="MFD1586103.1"/>
    </source>
</evidence>
<dbReference type="AlphaFoldDB" id="A0ABD6C9Q8"/>
<reference evidence="2 3" key="1">
    <citation type="journal article" date="2019" name="Int. J. Syst. Evol. Microbiol.">
        <title>The Global Catalogue of Microorganisms (GCM) 10K type strain sequencing project: providing services to taxonomists for standard genome sequencing and annotation.</title>
        <authorList>
            <consortium name="The Broad Institute Genomics Platform"/>
            <consortium name="The Broad Institute Genome Sequencing Center for Infectious Disease"/>
            <person name="Wu L."/>
            <person name="Ma J."/>
        </authorList>
    </citation>
    <scope>NUCLEOTIDE SEQUENCE [LARGE SCALE GENOMIC DNA]</scope>
    <source>
        <strain evidence="2 3">CGMCC 1.12125</strain>
    </source>
</reference>
<dbReference type="Proteomes" id="UP001597119">
    <property type="component" value="Unassembled WGS sequence"/>
</dbReference>
<evidence type="ECO:0000259" key="1">
    <source>
        <dbReference type="Pfam" id="PF18545"/>
    </source>
</evidence>
<dbReference type="Pfam" id="PF18545">
    <property type="entry name" value="HalOD1"/>
    <property type="match status" value="1"/>
</dbReference>
<comment type="caution">
    <text evidence="2">The sequence shown here is derived from an EMBL/GenBank/DDBJ whole genome shotgun (WGS) entry which is preliminary data.</text>
</comment>
<name>A0ABD6C9Q8_9EURY</name>
<dbReference type="EMBL" id="JBHUDJ010000002">
    <property type="protein sequence ID" value="MFD1586103.1"/>
    <property type="molecule type" value="Genomic_DNA"/>
</dbReference>
<proteinExistence type="predicted"/>
<organism evidence="2 3">
    <name type="scientific">Halorientalis brevis</name>
    <dbReference type="NCBI Taxonomy" id="1126241"/>
    <lineage>
        <taxon>Archaea</taxon>
        <taxon>Methanobacteriati</taxon>
        <taxon>Methanobacteriota</taxon>
        <taxon>Stenosarchaea group</taxon>
        <taxon>Halobacteria</taxon>
        <taxon>Halobacteriales</taxon>
        <taxon>Haloarculaceae</taxon>
        <taxon>Halorientalis</taxon>
    </lineage>
</organism>
<dbReference type="RefSeq" id="WP_247376542.1">
    <property type="nucleotide sequence ID" value="NZ_JALLGV010000002.1"/>
</dbReference>
<protein>
    <submittedName>
        <fullName evidence="2">HalOD1 output domain-containing protein</fullName>
    </submittedName>
</protein>
<dbReference type="InterPro" id="IPR040624">
    <property type="entry name" value="HalOD1"/>
</dbReference>